<dbReference type="Gene3D" id="1.25.40.10">
    <property type="entry name" value="Tetratricopeptide repeat domain"/>
    <property type="match status" value="1"/>
</dbReference>
<gene>
    <name evidence="4" type="ORF">FRY97_21915</name>
</gene>
<name>A0A5C6RFL5_9BACT</name>
<keyword evidence="2 3" id="KW-0802">TPR repeat</keyword>
<evidence type="ECO:0000256" key="2">
    <source>
        <dbReference type="ARBA" id="ARBA00022803"/>
    </source>
</evidence>
<dbReference type="InterPro" id="IPR019734">
    <property type="entry name" value="TPR_rpt"/>
</dbReference>
<dbReference type="AlphaFoldDB" id="A0A5C6RFL5"/>
<evidence type="ECO:0000256" key="3">
    <source>
        <dbReference type="PROSITE-ProRule" id="PRU00339"/>
    </source>
</evidence>
<dbReference type="InterPro" id="IPR051685">
    <property type="entry name" value="Ycf3/AcsC/BcsC/TPR_MFPF"/>
</dbReference>
<dbReference type="PANTHER" id="PTHR44943">
    <property type="entry name" value="CELLULOSE SYNTHASE OPERON PROTEIN C"/>
    <property type="match status" value="1"/>
</dbReference>
<dbReference type="RefSeq" id="WP_147169761.1">
    <property type="nucleotide sequence ID" value="NZ_VOOR01000153.1"/>
</dbReference>
<keyword evidence="1" id="KW-0677">Repeat</keyword>
<evidence type="ECO:0000256" key="1">
    <source>
        <dbReference type="ARBA" id="ARBA00022737"/>
    </source>
</evidence>
<proteinExistence type="predicted"/>
<dbReference type="SMART" id="SM00028">
    <property type="entry name" value="TPR"/>
    <property type="match status" value="3"/>
</dbReference>
<protein>
    <submittedName>
        <fullName evidence="4">Tetratricopeptide repeat protein</fullName>
    </submittedName>
</protein>
<dbReference type="PANTHER" id="PTHR44943:SF8">
    <property type="entry name" value="TPR REPEAT-CONTAINING PROTEIN MJ0263"/>
    <property type="match status" value="1"/>
</dbReference>
<accession>A0A5C6RFL5</accession>
<reference evidence="4 5" key="1">
    <citation type="submission" date="2019-08" db="EMBL/GenBank/DDBJ databases">
        <title>Genome of Phaeodactylibacter luteus.</title>
        <authorList>
            <person name="Bowman J.P."/>
        </authorList>
    </citation>
    <scope>NUCLEOTIDE SEQUENCE [LARGE SCALE GENOMIC DNA]</scope>
    <source>
        <strain evidence="4 5">KCTC 42180</strain>
    </source>
</reference>
<comment type="caution">
    <text evidence="4">The sequence shown here is derived from an EMBL/GenBank/DDBJ whole genome shotgun (WGS) entry which is preliminary data.</text>
</comment>
<evidence type="ECO:0000313" key="4">
    <source>
        <dbReference type="EMBL" id="TXB55513.1"/>
    </source>
</evidence>
<feature type="repeat" description="TPR" evidence="3">
    <location>
        <begin position="1"/>
        <end position="27"/>
    </location>
</feature>
<keyword evidence="5" id="KW-1185">Reference proteome</keyword>
<dbReference type="Proteomes" id="UP000321580">
    <property type="component" value="Unassembled WGS sequence"/>
</dbReference>
<sequence length="173" mass="20061">GETYRQLGKYEAALSDFNRLIELDPEYKWALLNQGEIYLEMDAVKEAKLSFQEASRIDDKDDWWHYLLHLCSIKLEEESEDHLNQAIDLSKASLEKDESDHRIRFNLALYQLVKGSYDTAQKVVGEALEKGANHNDLNGFLEDLQFFLKLFPDTKSAQQMLAWVEEKKSSLAD</sequence>
<dbReference type="PROSITE" id="PS50293">
    <property type="entry name" value="TPR_REGION"/>
    <property type="match status" value="1"/>
</dbReference>
<dbReference type="Pfam" id="PF13414">
    <property type="entry name" value="TPR_11"/>
    <property type="match status" value="1"/>
</dbReference>
<dbReference type="PROSITE" id="PS50005">
    <property type="entry name" value="TPR"/>
    <property type="match status" value="1"/>
</dbReference>
<dbReference type="SUPFAM" id="SSF48452">
    <property type="entry name" value="TPR-like"/>
    <property type="match status" value="1"/>
</dbReference>
<organism evidence="4 5">
    <name type="scientific">Phaeodactylibacter luteus</name>
    <dbReference type="NCBI Taxonomy" id="1564516"/>
    <lineage>
        <taxon>Bacteria</taxon>
        <taxon>Pseudomonadati</taxon>
        <taxon>Bacteroidota</taxon>
        <taxon>Saprospiria</taxon>
        <taxon>Saprospirales</taxon>
        <taxon>Haliscomenobacteraceae</taxon>
        <taxon>Phaeodactylibacter</taxon>
    </lineage>
</organism>
<dbReference type="OrthoDB" id="9780183at2"/>
<dbReference type="EMBL" id="VOOR01000153">
    <property type="protein sequence ID" value="TXB55513.1"/>
    <property type="molecule type" value="Genomic_DNA"/>
</dbReference>
<evidence type="ECO:0000313" key="5">
    <source>
        <dbReference type="Proteomes" id="UP000321580"/>
    </source>
</evidence>
<dbReference type="InterPro" id="IPR011990">
    <property type="entry name" value="TPR-like_helical_dom_sf"/>
</dbReference>
<feature type="non-terminal residue" evidence="4">
    <location>
        <position position="1"/>
    </location>
</feature>